<gene>
    <name evidence="2" type="ORF">A2527_14735</name>
</gene>
<evidence type="ECO:0000256" key="1">
    <source>
        <dbReference type="SAM" id="Phobius"/>
    </source>
</evidence>
<name>A0A1F6G5N4_9PROT</name>
<comment type="caution">
    <text evidence="2">The sequence shown here is derived from an EMBL/GenBank/DDBJ whole genome shotgun (WGS) entry which is preliminary data.</text>
</comment>
<dbReference type="EMBL" id="MFNE01000050">
    <property type="protein sequence ID" value="OGG93430.1"/>
    <property type="molecule type" value="Genomic_DNA"/>
</dbReference>
<dbReference type="Proteomes" id="UP000178449">
    <property type="component" value="Unassembled WGS sequence"/>
</dbReference>
<proteinExistence type="predicted"/>
<keyword evidence="1" id="KW-0472">Membrane</keyword>
<organism evidence="2 3">
    <name type="scientific">Candidatus Lambdaproteobacteria bacterium RIFOXYD2_FULL_50_16</name>
    <dbReference type="NCBI Taxonomy" id="1817772"/>
    <lineage>
        <taxon>Bacteria</taxon>
        <taxon>Pseudomonadati</taxon>
        <taxon>Pseudomonadota</taxon>
        <taxon>Candidatus Lambdaproteobacteria</taxon>
    </lineage>
</organism>
<sequence length="208" mass="23983">MAKILLLGFDIREAFTLLVYLFLFLLFLFHQDPTPWAWPWFAVSMLIIFSFVGLHWRAEQATQQRLQAATSKAMLIPQWTAEGKIGKAPLLAALLRFLEALGLARCDDWAGLNHCLYNLGCLPRLPQEQMIWLGSKSELAHLRSWIEDHFQVPARGINQIFAGLFVWRDEQGTPLPFTGDKFRKICSEVRTQGWGKEAKLREKLHCFL</sequence>
<keyword evidence="1" id="KW-1133">Transmembrane helix</keyword>
<evidence type="ECO:0000313" key="2">
    <source>
        <dbReference type="EMBL" id="OGG93430.1"/>
    </source>
</evidence>
<accession>A0A1F6G5N4</accession>
<reference evidence="2 3" key="1">
    <citation type="journal article" date="2016" name="Nat. Commun.">
        <title>Thousands of microbial genomes shed light on interconnected biogeochemical processes in an aquifer system.</title>
        <authorList>
            <person name="Anantharaman K."/>
            <person name="Brown C.T."/>
            <person name="Hug L.A."/>
            <person name="Sharon I."/>
            <person name="Castelle C.J."/>
            <person name="Probst A.J."/>
            <person name="Thomas B.C."/>
            <person name="Singh A."/>
            <person name="Wilkins M.J."/>
            <person name="Karaoz U."/>
            <person name="Brodie E.L."/>
            <person name="Williams K.H."/>
            <person name="Hubbard S.S."/>
            <person name="Banfield J.F."/>
        </authorList>
    </citation>
    <scope>NUCLEOTIDE SEQUENCE [LARGE SCALE GENOMIC DNA]</scope>
</reference>
<keyword evidence="1" id="KW-0812">Transmembrane</keyword>
<feature type="transmembrane region" description="Helical" evidence="1">
    <location>
        <begin position="12"/>
        <end position="30"/>
    </location>
</feature>
<dbReference type="AlphaFoldDB" id="A0A1F6G5N4"/>
<evidence type="ECO:0000313" key="3">
    <source>
        <dbReference type="Proteomes" id="UP000178449"/>
    </source>
</evidence>
<dbReference type="STRING" id="1817772.A2527_14735"/>
<feature type="transmembrane region" description="Helical" evidence="1">
    <location>
        <begin position="36"/>
        <end position="56"/>
    </location>
</feature>
<protein>
    <submittedName>
        <fullName evidence="2">Uncharacterized protein</fullName>
    </submittedName>
</protein>